<gene>
    <name evidence="1" type="ORF">ANN_05822</name>
</gene>
<organism evidence="1 2">
    <name type="scientific">Periplaneta americana</name>
    <name type="common">American cockroach</name>
    <name type="synonym">Blatta americana</name>
    <dbReference type="NCBI Taxonomy" id="6978"/>
    <lineage>
        <taxon>Eukaryota</taxon>
        <taxon>Metazoa</taxon>
        <taxon>Ecdysozoa</taxon>
        <taxon>Arthropoda</taxon>
        <taxon>Hexapoda</taxon>
        <taxon>Insecta</taxon>
        <taxon>Pterygota</taxon>
        <taxon>Neoptera</taxon>
        <taxon>Polyneoptera</taxon>
        <taxon>Dictyoptera</taxon>
        <taxon>Blattodea</taxon>
        <taxon>Blattoidea</taxon>
        <taxon>Blattidae</taxon>
        <taxon>Blattinae</taxon>
        <taxon>Periplaneta</taxon>
    </lineage>
</organism>
<keyword evidence="2" id="KW-1185">Reference proteome</keyword>
<evidence type="ECO:0000313" key="1">
    <source>
        <dbReference type="EMBL" id="KAJ4444033.1"/>
    </source>
</evidence>
<name>A0ABQ8TDM1_PERAM</name>
<sequence>MVLYPDQIIRRAGRGIQRSPWCVSGPQSVEVSRLNRGAVRGNAAFKSHANRIQGEETLPSSLTSLEENIKQKDRYAPRQLVWQPRSFLRIR</sequence>
<protein>
    <submittedName>
        <fullName evidence="1">Uncharacterized protein</fullName>
    </submittedName>
</protein>
<evidence type="ECO:0000313" key="2">
    <source>
        <dbReference type="Proteomes" id="UP001148838"/>
    </source>
</evidence>
<proteinExistence type="predicted"/>
<accession>A0ABQ8TDM1</accession>
<dbReference type="EMBL" id="JAJSOF020000011">
    <property type="protein sequence ID" value="KAJ4444033.1"/>
    <property type="molecule type" value="Genomic_DNA"/>
</dbReference>
<reference evidence="1 2" key="1">
    <citation type="journal article" date="2022" name="Allergy">
        <title>Genome assembly and annotation of Periplaneta americana reveal a comprehensive cockroach allergen profile.</title>
        <authorList>
            <person name="Wang L."/>
            <person name="Xiong Q."/>
            <person name="Saelim N."/>
            <person name="Wang L."/>
            <person name="Nong W."/>
            <person name="Wan A.T."/>
            <person name="Shi M."/>
            <person name="Liu X."/>
            <person name="Cao Q."/>
            <person name="Hui J.H.L."/>
            <person name="Sookrung N."/>
            <person name="Leung T.F."/>
            <person name="Tungtrongchitr A."/>
            <person name="Tsui S.K.W."/>
        </authorList>
    </citation>
    <scope>NUCLEOTIDE SEQUENCE [LARGE SCALE GENOMIC DNA]</scope>
    <source>
        <strain evidence="1">PWHHKU_190912</strain>
    </source>
</reference>
<comment type="caution">
    <text evidence="1">The sequence shown here is derived from an EMBL/GenBank/DDBJ whole genome shotgun (WGS) entry which is preliminary data.</text>
</comment>
<dbReference type="Proteomes" id="UP001148838">
    <property type="component" value="Unassembled WGS sequence"/>
</dbReference>